<keyword evidence="3" id="KW-1185">Reference proteome</keyword>
<accession>A0A5B7D5I5</accession>
<dbReference type="PRINTS" id="PR01259">
    <property type="entry name" value="NACAEXCHNGR"/>
</dbReference>
<organism evidence="2 3">
    <name type="scientific">Portunus trituberculatus</name>
    <name type="common">Swimming crab</name>
    <name type="synonym">Neptunus trituberculatus</name>
    <dbReference type="NCBI Taxonomy" id="210409"/>
    <lineage>
        <taxon>Eukaryota</taxon>
        <taxon>Metazoa</taxon>
        <taxon>Ecdysozoa</taxon>
        <taxon>Arthropoda</taxon>
        <taxon>Crustacea</taxon>
        <taxon>Multicrustacea</taxon>
        <taxon>Malacostraca</taxon>
        <taxon>Eumalacostraca</taxon>
        <taxon>Eucarida</taxon>
        <taxon>Decapoda</taxon>
        <taxon>Pleocyemata</taxon>
        <taxon>Brachyura</taxon>
        <taxon>Eubrachyura</taxon>
        <taxon>Portunoidea</taxon>
        <taxon>Portunidae</taxon>
        <taxon>Portuninae</taxon>
        <taxon>Portunus</taxon>
    </lineage>
</organism>
<dbReference type="GO" id="GO:0098703">
    <property type="term" value="P:calcium ion import across plasma membrane"/>
    <property type="evidence" value="ECO:0007669"/>
    <property type="project" value="TreeGrafter"/>
</dbReference>
<name>A0A5B7D5I5_PORTR</name>
<dbReference type="GO" id="GO:0098794">
    <property type="term" value="C:postsynapse"/>
    <property type="evidence" value="ECO:0007669"/>
    <property type="project" value="TreeGrafter"/>
</dbReference>
<dbReference type="GO" id="GO:0042383">
    <property type="term" value="C:sarcolemma"/>
    <property type="evidence" value="ECO:0007669"/>
    <property type="project" value="TreeGrafter"/>
</dbReference>
<dbReference type="GO" id="GO:0005432">
    <property type="term" value="F:calcium:sodium antiporter activity"/>
    <property type="evidence" value="ECO:0007669"/>
    <property type="project" value="InterPro"/>
</dbReference>
<dbReference type="InterPro" id="IPR004836">
    <property type="entry name" value="Na_Ca_Ex"/>
</dbReference>
<dbReference type="EMBL" id="VSRR010000518">
    <property type="protein sequence ID" value="MPC16584.1"/>
    <property type="molecule type" value="Genomic_DNA"/>
</dbReference>
<evidence type="ECO:0000256" key="1">
    <source>
        <dbReference type="ARBA" id="ARBA00023065"/>
    </source>
</evidence>
<dbReference type="InterPro" id="IPR051171">
    <property type="entry name" value="CaCA"/>
</dbReference>
<proteinExistence type="predicted"/>
<dbReference type="GO" id="GO:0030424">
    <property type="term" value="C:axon"/>
    <property type="evidence" value="ECO:0007669"/>
    <property type="project" value="TreeGrafter"/>
</dbReference>
<dbReference type="PANTHER" id="PTHR11878">
    <property type="entry name" value="SODIUM/CALCIUM EXCHANGER"/>
    <property type="match status" value="1"/>
</dbReference>
<dbReference type="PANTHER" id="PTHR11878:SF65">
    <property type="entry name" value="NA_CA-EXCHANGE PROTEIN, ISOFORM G"/>
    <property type="match status" value="1"/>
</dbReference>
<sequence length="157" mass="16824">MAPDMLMGYPTFVVSIFGIGLLTAVIGDLASQLGCTISLKDSITAIGFVALGTSVPGTNKELRKLENIALTLEVVALVRVVVNMLTSFSVSIELPRDIHFSLSPVLHRCTELHPEVTAPLGLDTPLLTITHKSHIWRHAATLDPHKSPTGTGLTFTD</sequence>
<keyword evidence="1" id="KW-0813">Transport</keyword>
<reference evidence="2 3" key="1">
    <citation type="submission" date="2019-05" db="EMBL/GenBank/DDBJ databases">
        <title>Another draft genome of Portunus trituberculatus and its Hox gene families provides insights of decapod evolution.</title>
        <authorList>
            <person name="Jeong J.-H."/>
            <person name="Song I."/>
            <person name="Kim S."/>
            <person name="Choi T."/>
            <person name="Kim D."/>
            <person name="Ryu S."/>
            <person name="Kim W."/>
        </authorList>
    </citation>
    <scope>NUCLEOTIDE SEQUENCE [LARGE SCALE GENOMIC DNA]</scope>
    <source>
        <tissue evidence="2">Muscle</tissue>
    </source>
</reference>
<evidence type="ECO:0000313" key="3">
    <source>
        <dbReference type="Proteomes" id="UP000324222"/>
    </source>
</evidence>
<evidence type="ECO:0000313" key="2">
    <source>
        <dbReference type="EMBL" id="MPC16584.1"/>
    </source>
</evidence>
<gene>
    <name evidence="2" type="primary">SLC8A1_0</name>
    <name evidence="2" type="ORF">E2C01_009413</name>
</gene>
<keyword evidence="1" id="KW-0406">Ion transport</keyword>
<dbReference type="Proteomes" id="UP000324222">
    <property type="component" value="Unassembled WGS sequence"/>
</dbReference>
<comment type="caution">
    <text evidence="2">The sequence shown here is derived from an EMBL/GenBank/DDBJ whole genome shotgun (WGS) entry which is preliminary data.</text>
</comment>
<protein>
    <submittedName>
        <fullName evidence="2">Sodium/calcium exchanger 1</fullName>
    </submittedName>
</protein>
<dbReference type="AlphaFoldDB" id="A0A5B7D5I5"/>